<name>H2INV6_RAHAC</name>
<dbReference type="EMBL" id="CP003244">
    <property type="protein sequence ID" value="AEX50091.1"/>
    <property type="molecule type" value="Genomic_DNA"/>
</dbReference>
<keyword evidence="2" id="KW-1185">Reference proteome</keyword>
<dbReference type="HOGENOM" id="CLU_3102955_0_0_6"/>
<dbReference type="STRING" id="745277.Rahaq2_0140"/>
<dbReference type="Proteomes" id="UP000009010">
    <property type="component" value="Chromosome"/>
</dbReference>
<gene>
    <name evidence="1" type="ordered locus">Rahaq2_0140</name>
</gene>
<accession>H2INV6</accession>
<protein>
    <submittedName>
        <fullName evidence="1">Uncharacterized protein</fullName>
    </submittedName>
</protein>
<reference evidence="1 2" key="1">
    <citation type="journal article" date="2012" name="J. Bacteriol.">
        <title>Complete Genome Sequence of Rahnella aquatilis CIP 78.65.</title>
        <authorList>
            <person name="Martinez R.J."/>
            <person name="Bruce D."/>
            <person name="Detter C."/>
            <person name="Goodwin L.A."/>
            <person name="Han J."/>
            <person name="Han C.S."/>
            <person name="Held B."/>
            <person name="Land M.L."/>
            <person name="Mikhailova N."/>
            <person name="Nolan M."/>
            <person name="Pennacchio L."/>
            <person name="Pitluck S."/>
            <person name="Tapia R."/>
            <person name="Woyke T."/>
            <person name="Sobecky P.A."/>
        </authorList>
    </citation>
    <scope>NUCLEOTIDE SEQUENCE [LARGE SCALE GENOMIC DNA]</scope>
    <source>
        <strain evidence="2">ATCC 33071 / DSM 4594 / JCM 1683 / NBRC 105701 / NCIMB 13365 / CIP 78.65</strain>
    </source>
</reference>
<dbReference type="KEGG" id="raq:Rahaq2_0140"/>
<dbReference type="PATRIC" id="fig|745277.3.peg.135"/>
<organism evidence="1 2">
    <name type="scientific">Rahnella aquatilis (strain ATCC 33071 / DSM 4594 / JCM 1683 / NBRC 105701 / NCIMB 13365 / CIP 78.65)</name>
    <dbReference type="NCBI Taxonomy" id="745277"/>
    <lineage>
        <taxon>Bacteria</taxon>
        <taxon>Pseudomonadati</taxon>
        <taxon>Pseudomonadota</taxon>
        <taxon>Gammaproteobacteria</taxon>
        <taxon>Enterobacterales</taxon>
        <taxon>Yersiniaceae</taxon>
        <taxon>Rahnella</taxon>
    </lineage>
</organism>
<dbReference type="AlphaFoldDB" id="H2INV6"/>
<evidence type="ECO:0000313" key="2">
    <source>
        <dbReference type="Proteomes" id="UP000009010"/>
    </source>
</evidence>
<evidence type="ECO:0000313" key="1">
    <source>
        <dbReference type="EMBL" id="AEX50091.1"/>
    </source>
</evidence>
<sequence>MQSAAVFQRSGSREKKRLTPDRGIILSGQEFASHKFGEWMKGRVTDCKTAK</sequence>
<reference evidence="2" key="2">
    <citation type="submission" date="2012-01" db="EMBL/GenBank/DDBJ databases">
        <title>Complete sequence of chromosome of Rahnella aquatilis CIP 78.65.</title>
        <authorList>
            <person name="Lucas S."/>
            <person name="Han J."/>
            <person name="Lapidus A."/>
            <person name="Cheng J.-F."/>
            <person name="Goodwin L."/>
            <person name="Pitluck S."/>
            <person name="Peters L."/>
            <person name="Ovchinnikova G."/>
            <person name="Held B."/>
            <person name="Detter J.C."/>
            <person name="Han C."/>
            <person name="Tapia R."/>
            <person name="Land M."/>
            <person name="Hauser L."/>
            <person name="Kyrpides N."/>
            <person name="Ivanova N."/>
            <person name="Pagani I."/>
            <person name="Sobecky P."/>
            <person name="Martinez R."/>
            <person name="Woyke T."/>
        </authorList>
    </citation>
    <scope>NUCLEOTIDE SEQUENCE [LARGE SCALE GENOMIC DNA]</scope>
    <source>
        <strain evidence="2">ATCC 33071 / DSM 4594 / JCM 1683 / NBRC 105701 / NCIMB 13365 / CIP 78.65</strain>
    </source>
</reference>
<proteinExistence type="predicted"/>